<dbReference type="InterPro" id="IPR032675">
    <property type="entry name" value="LRR_dom_sf"/>
</dbReference>
<dbReference type="Pfam" id="PF13306">
    <property type="entry name" value="LRR_5"/>
    <property type="match status" value="6"/>
</dbReference>
<name>A0ABR2H775_9EUKA</name>
<accession>A0ABR2H775</accession>
<reference evidence="2 3" key="1">
    <citation type="submission" date="2024-04" db="EMBL/GenBank/DDBJ databases">
        <title>Tritrichomonas musculus Genome.</title>
        <authorList>
            <person name="Alves-Ferreira E."/>
            <person name="Grigg M."/>
            <person name="Lorenzi H."/>
            <person name="Galac M."/>
        </authorList>
    </citation>
    <scope>NUCLEOTIDE SEQUENCE [LARGE SCALE GENOMIC DNA]</scope>
    <source>
        <strain evidence="2 3">EAF2021</strain>
    </source>
</reference>
<keyword evidence="1" id="KW-0812">Transmembrane</keyword>
<keyword evidence="1" id="KW-1133">Transmembrane helix</keyword>
<feature type="non-terminal residue" evidence="2">
    <location>
        <position position="1"/>
    </location>
</feature>
<protein>
    <recommendedName>
        <fullName evidence="4">Surface antigen BspA-like</fullName>
    </recommendedName>
</protein>
<dbReference type="PANTHER" id="PTHR45661:SF3">
    <property type="entry name" value="IG-LIKE DOMAIN-CONTAINING PROTEIN"/>
    <property type="match status" value="1"/>
</dbReference>
<dbReference type="InterPro" id="IPR053139">
    <property type="entry name" value="Surface_bspA-like"/>
</dbReference>
<dbReference type="PANTHER" id="PTHR45661">
    <property type="entry name" value="SURFACE ANTIGEN"/>
    <property type="match status" value="1"/>
</dbReference>
<dbReference type="EMBL" id="JAPFFF010000039">
    <property type="protein sequence ID" value="KAK8842084.1"/>
    <property type="molecule type" value="Genomic_DNA"/>
</dbReference>
<evidence type="ECO:0000313" key="2">
    <source>
        <dbReference type="EMBL" id="KAK8842084.1"/>
    </source>
</evidence>
<evidence type="ECO:0000313" key="3">
    <source>
        <dbReference type="Proteomes" id="UP001470230"/>
    </source>
</evidence>
<keyword evidence="3" id="KW-1185">Reference proteome</keyword>
<keyword evidence="1" id="KW-0472">Membrane</keyword>
<evidence type="ECO:0000256" key="1">
    <source>
        <dbReference type="SAM" id="Phobius"/>
    </source>
</evidence>
<sequence>KIVAHEIRSNAFRECHKINCPITITKVSNEGGKIESYAFYQFGNSLDPSQTEIKITCTIEKPVDVKGQETQLPVIKTYAFYQSGIKEINLPHMKSIDENAFQYCYHLAGSQQSLEVDEIKESAFDRDNILTFPTIISKNIRNSAFKDCHNLAPSTITILQTDHFGGTIGKEAFLNCQSLESTLIINEPDEPKDDVDDVKHYSTIDNDAFKNSGIRTLNLPKIMKSIGTSAFENCVLLTGTSDGNLNINNIQLKTFKGDKNLKLTKITANQISSEAFHQCYELGADIEIIDKKDDVYETLIGPNAFEDCRKLGKLTIDISYTELTNKPSLRTIGEKAFYNSGLNGKLTIPFSVKNLGPNSFSYCRSLETVEFESHSLIQQEIQEEAFLHSGIKGTLTIPSSVVTVGESAFSNTGITGLIIEGSAFTTTESGEIKGINTEIQDKAFYNCKSLTTLTFKDGFINLDQKDKNNEPIVCKTFQGCPINKLELGKIKIIPKEAFYGIRTLPQTIKIPETVTDIRERAFAECPNIKNVNFEENSQLTNIKEAAFYKCSALSSVSIPFGVERINPYTFYKCTSLEKLELQDSVEYIDDYAFYGCTNLKKPLDIPKRLKTIGKSAFQDCTSLDISLTLPDTLTTVNDKAFFGCGKLQGDLTFGRSIETIGKFAFRDCGFNGNLNFPDFYYDENGNGLTIDEGAFYGCSSFKGDLTLPQKKDSNEDLVPVLSNDVFHGCSGFDGQLNLPNKIETINQGTFYGCSLLNGDISLMKLTSVGPYAFYDCPHLTGTLNLEDLSDPTINKYAFYNCQGLNSLILKPEETYTVKEHAFDGCSGLEGTLDGCKFDIIEKYGFARCSGLTGPLNFDDQTKEIQEHAFVDCTGFSDQLSFVFDSNAAPLPDNTLKIGYRAFKGCTGFKNGRLSFITNTNEETNSNNNDNIAAFYRFNYFLKIENEAFEDTKFKNIYYMGRFEPDCDYDIGISKTKGIHTSSNYANKTFCNYPLHSNKLSGGAIAGIVIACIVVVAAIAVLIVWLIIRNKRNKDQSEAEVEMNQDP</sequence>
<dbReference type="Proteomes" id="UP001470230">
    <property type="component" value="Unassembled WGS sequence"/>
</dbReference>
<dbReference type="Gene3D" id="3.80.10.10">
    <property type="entry name" value="Ribonuclease Inhibitor"/>
    <property type="match status" value="7"/>
</dbReference>
<comment type="caution">
    <text evidence="2">The sequence shown here is derived from an EMBL/GenBank/DDBJ whole genome shotgun (WGS) entry which is preliminary data.</text>
</comment>
<organism evidence="2 3">
    <name type="scientific">Tritrichomonas musculus</name>
    <dbReference type="NCBI Taxonomy" id="1915356"/>
    <lineage>
        <taxon>Eukaryota</taxon>
        <taxon>Metamonada</taxon>
        <taxon>Parabasalia</taxon>
        <taxon>Tritrichomonadida</taxon>
        <taxon>Tritrichomonadidae</taxon>
        <taxon>Tritrichomonas</taxon>
    </lineage>
</organism>
<proteinExistence type="predicted"/>
<evidence type="ECO:0008006" key="4">
    <source>
        <dbReference type="Google" id="ProtNLM"/>
    </source>
</evidence>
<dbReference type="InterPro" id="IPR026906">
    <property type="entry name" value="LRR_5"/>
</dbReference>
<feature type="transmembrane region" description="Helical" evidence="1">
    <location>
        <begin position="1003"/>
        <end position="1027"/>
    </location>
</feature>
<dbReference type="SUPFAM" id="SSF52058">
    <property type="entry name" value="L domain-like"/>
    <property type="match status" value="1"/>
</dbReference>
<gene>
    <name evidence="2" type="ORF">M9Y10_026306</name>
</gene>